<dbReference type="EMBL" id="BTSY01000007">
    <property type="protein sequence ID" value="GMT35300.1"/>
    <property type="molecule type" value="Genomic_DNA"/>
</dbReference>
<feature type="region of interest" description="Disordered" evidence="7">
    <location>
        <begin position="62"/>
        <end position="101"/>
    </location>
</feature>
<keyword evidence="5" id="KW-0539">Nucleus</keyword>
<organism evidence="9 10">
    <name type="scientific">Pristionchus fissidentatus</name>
    <dbReference type="NCBI Taxonomy" id="1538716"/>
    <lineage>
        <taxon>Eukaryota</taxon>
        <taxon>Metazoa</taxon>
        <taxon>Ecdysozoa</taxon>
        <taxon>Nematoda</taxon>
        <taxon>Chromadorea</taxon>
        <taxon>Rhabditida</taxon>
        <taxon>Rhabditina</taxon>
        <taxon>Diplogasteromorpha</taxon>
        <taxon>Diplogasteroidea</taxon>
        <taxon>Neodiplogasteridae</taxon>
        <taxon>Pristionchus</taxon>
    </lineage>
</organism>
<dbReference type="PROSITE" id="PS50157">
    <property type="entry name" value="ZINC_FINGER_C2H2_2"/>
    <property type="match status" value="1"/>
</dbReference>
<evidence type="ECO:0000256" key="4">
    <source>
        <dbReference type="ARBA" id="ARBA00022833"/>
    </source>
</evidence>
<name>A0AAV5WUP8_9BILA</name>
<dbReference type="AlphaFoldDB" id="A0AAV5WUP8"/>
<dbReference type="SMART" id="SM00355">
    <property type="entry name" value="ZnF_C2H2"/>
    <property type="match status" value="10"/>
</dbReference>
<evidence type="ECO:0000256" key="7">
    <source>
        <dbReference type="SAM" id="MobiDB-lite"/>
    </source>
</evidence>
<evidence type="ECO:0000256" key="2">
    <source>
        <dbReference type="ARBA" id="ARBA00022737"/>
    </source>
</evidence>
<dbReference type="GO" id="GO:0000981">
    <property type="term" value="F:DNA-binding transcription factor activity, RNA polymerase II-specific"/>
    <property type="evidence" value="ECO:0007669"/>
    <property type="project" value="TreeGrafter"/>
</dbReference>
<evidence type="ECO:0000313" key="10">
    <source>
        <dbReference type="Proteomes" id="UP001432322"/>
    </source>
</evidence>
<dbReference type="PROSITE" id="PS00028">
    <property type="entry name" value="ZINC_FINGER_C2H2_1"/>
    <property type="match status" value="1"/>
</dbReference>
<feature type="non-terminal residue" evidence="9">
    <location>
        <position position="643"/>
    </location>
</feature>
<gene>
    <name evidence="9" type="ORF">PFISCL1PPCAC_26597</name>
</gene>
<keyword evidence="10" id="KW-1185">Reference proteome</keyword>
<sequence length="643" mass="73689">TMEESEQPLQQQTGVLNGRVKEEEKAEEEEEGYDCDECGIAFPDERSFVVHMRGHGYELANSTEANQSYASEEVAGPSAAKRPKLEEGTSNGRPKYPALPGNEDEDDYHTCPGCSEVCLTVSEYSAHLRVCPVRANHALFACSVCKTRKLDTEEKLEEHEAECRHQQAMELREKSLTAVMHCIFCGKRQNNAFVLGSHIASEHSDIIKWLRFHHMMAPELLPFRCSSCNVGFEDTRLLLDHFRLKEEYGKSCEGSLIVHDYQLSLKTFESLRKELPVVKIPKIPKLDDMDYDIYADIFQNEYCPCESPPPLRKDSTLTRQCDQCSEVWPIVQMKWHIKMEHPKFYFDNAKFKCKQCKQFGSYCPKLYEMHYEKCQHDKYEPLNNKLLSISLCNFNADKPSMHKGKNDRPLKSFPENIGNEMRPCRFCKESFSPEGLLLHQKNDHPLEHFTDAPYLCGRCDDVGFYSHQEYKHHATRCTGETPVHLHKNVYAITSKEVEIRTGKKRIEVPSYRAIVGEDRRKHGTYTSFNRTHNCPLCENWCTSLTVMGEHFKDAHGKRAETCQPFLCGGCGIVFGDAADLKKHLRHQELLGNVQCFDMGTTHTTARNNFNMQGPHPVIINMDPNRYVKAPPLVAPRAFGSQLS</sequence>
<keyword evidence="2" id="KW-0677">Repeat</keyword>
<evidence type="ECO:0000256" key="5">
    <source>
        <dbReference type="ARBA" id="ARBA00023242"/>
    </source>
</evidence>
<dbReference type="Pfam" id="PF00096">
    <property type="entry name" value="zf-C2H2"/>
    <property type="match status" value="1"/>
</dbReference>
<evidence type="ECO:0000256" key="6">
    <source>
        <dbReference type="PROSITE-ProRule" id="PRU00042"/>
    </source>
</evidence>
<dbReference type="PANTHER" id="PTHR24388">
    <property type="entry name" value="ZINC FINGER PROTEIN"/>
    <property type="match status" value="1"/>
</dbReference>
<comment type="caution">
    <text evidence="9">The sequence shown here is derived from an EMBL/GenBank/DDBJ whole genome shotgun (WGS) entry which is preliminary data.</text>
</comment>
<keyword evidence="1" id="KW-0479">Metal-binding</keyword>
<dbReference type="GO" id="GO:0000978">
    <property type="term" value="F:RNA polymerase II cis-regulatory region sequence-specific DNA binding"/>
    <property type="evidence" value="ECO:0007669"/>
    <property type="project" value="TreeGrafter"/>
</dbReference>
<dbReference type="InterPro" id="IPR050527">
    <property type="entry name" value="Snail/Krueppel_Znf"/>
</dbReference>
<feature type="compositionally biased region" description="Acidic residues" evidence="7">
    <location>
        <begin position="25"/>
        <end position="34"/>
    </location>
</feature>
<feature type="region of interest" description="Disordered" evidence="7">
    <location>
        <begin position="1"/>
        <end position="34"/>
    </location>
</feature>
<dbReference type="PANTHER" id="PTHR24388:SF104">
    <property type="entry name" value="AT-RICH BINDING PROTEIN-RELATED"/>
    <property type="match status" value="1"/>
</dbReference>
<evidence type="ECO:0000256" key="1">
    <source>
        <dbReference type="ARBA" id="ARBA00022723"/>
    </source>
</evidence>
<dbReference type="InterPro" id="IPR013087">
    <property type="entry name" value="Znf_C2H2_type"/>
</dbReference>
<feature type="domain" description="C2H2-type" evidence="8">
    <location>
        <begin position="33"/>
        <end position="60"/>
    </location>
</feature>
<evidence type="ECO:0000256" key="3">
    <source>
        <dbReference type="ARBA" id="ARBA00022771"/>
    </source>
</evidence>
<evidence type="ECO:0000259" key="8">
    <source>
        <dbReference type="PROSITE" id="PS50157"/>
    </source>
</evidence>
<reference evidence="9" key="1">
    <citation type="submission" date="2023-10" db="EMBL/GenBank/DDBJ databases">
        <title>Genome assembly of Pristionchus species.</title>
        <authorList>
            <person name="Yoshida K."/>
            <person name="Sommer R.J."/>
        </authorList>
    </citation>
    <scope>NUCLEOTIDE SEQUENCE</scope>
    <source>
        <strain evidence="9">RS5133</strain>
    </source>
</reference>
<keyword evidence="3 6" id="KW-0863">Zinc-finger</keyword>
<keyword evidence="4" id="KW-0862">Zinc</keyword>
<evidence type="ECO:0000313" key="9">
    <source>
        <dbReference type="EMBL" id="GMT35300.1"/>
    </source>
</evidence>
<proteinExistence type="predicted"/>
<protein>
    <recommendedName>
        <fullName evidence="8">C2H2-type domain-containing protein</fullName>
    </recommendedName>
</protein>
<dbReference type="Proteomes" id="UP001432322">
    <property type="component" value="Unassembled WGS sequence"/>
</dbReference>
<dbReference type="GO" id="GO:0008270">
    <property type="term" value="F:zinc ion binding"/>
    <property type="evidence" value="ECO:0007669"/>
    <property type="project" value="UniProtKB-KW"/>
</dbReference>
<accession>A0AAV5WUP8</accession>
<feature type="non-terminal residue" evidence="9">
    <location>
        <position position="1"/>
    </location>
</feature>
<dbReference type="Gene3D" id="3.30.160.60">
    <property type="entry name" value="Classic Zinc Finger"/>
    <property type="match status" value="1"/>
</dbReference>